<accession>A0AAV4VU63</accession>
<gene>
    <name evidence="1" type="ORF">CEXT_447271</name>
</gene>
<sequence>MSTNPAFASIERNLASGSRGVLQSFYVFLKNPPACEPAKRVAVETARAAVPPLFPINEKNQERQQPMKTAVSSSP</sequence>
<dbReference type="Proteomes" id="UP001054945">
    <property type="component" value="Unassembled WGS sequence"/>
</dbReference>
<dbReference type="EMBL" id="BPLR01015080">
    <property type="protein sequence ID" value="GIY73430.1"/>
    <property type="molecule type" value="Genomic_DNA"/>
</dbReference>
<protein>
    <submittedName>
        <fullName evidence="1">Uncharacterized protein</fullName>
    </submittedName>
</protein>
<comment type="caution">
    <text evidence="1">The sequence shown here is derived from an EMBL/GenBank/DDBJ whole genome shotgun (WGS) entry which is preliminary data.</text>
</comment>
<proteinExistence type="predicted"/>
<reference evidence="1 2" key="1">
    <citation type="submission" date="2021-06" db="EMBL/GenBank/DDBJ databases">
        <title>Caerostris extrusa draft genome.</title>
        <authorList>
            <person name="Kono N."/>
            <person name="Arakawa K."/>
        </authorList>
    </citation>
    <scope>NUCLEOTIDE SEQUENCE [LARGE SCALE GENOMIC DNA]</scope>
</reference>
<dbReference type="AlphaFoldDB" id="A0AAV4VU63"/>
<evidence type="ECO:0000313" key="2">
    <source>
        <dbReference type="Proteomes" id="UP001054945"/>
    </source>
</evidence>
<keyword evidence="2" id="KW-1185">Reference proteome</keyword>
<name>A0AAV4VU63_CAEEX</name>
<evidence type="ECO:0000313" key="1">
    <source>
        <dbReference type="EMBL" id="GIY73430.1"/>
    </source>
</evidence>
<organism evidence="1 2">
    <name type="scientific">Caerostris extrusa</name>
    <name type="common">Bark spider</name>
    <name type="synonym">Caerostris bankana</name>
    <dbReference type="NCBI Taxonomy" id="172846"/>
    <lineage>
        <taxon>Eukaryota</taxon>
        <taxon>Metazoa</taxon>
        <taxon>Ecdysozoa</taxon>
        <taxon>Arthropoda</taxon>
        <taxon>Chelicerata</taxon>
        <taxon>Arachnida</taxon>
        <taxon>Araneae</taxon>
        <taxon>Araneomorphae</taxon>
        <taxon>Entelegynae</taxon>
        <taxon>Araneoidea</taxon>
        <taxon>Araneidae</taxon>
        <taxon>Caerostris</taxon>
    </lineage>
</organism>